<organism evidence="1 2">
    <name type="scientific">Ambispora leptoticha</name>
    <dbReference type="NCBI Taxonomy" id="144679"/>
    <lineage>
        <taxon>Eukaryota</taxon>
        <taxon>Fungi</taxon>
        <taxon>Fungi incertae sedis</taxon>
        <taxon>Mucoromycota</taxon>
        <taxon>Glomeromycotina</taxon>
        <taxon>Glomeromycetes</taxon>
        <taxon>Archaeosporales</taxon>
        <taxon>Ambisporaceae</taxon>
        <taxon>Ambispora</taxon>
    </lineage>
</organism>
<comment type="caution">
    <text evidence="1">The sequence shown here is derived from an EMBL/GenBank/DDBJ whole genome shotgun (WGS) entry which is preliminary data.</text>
</comment>
<reference evidence="1" key="1">
    <citation type="submission" date="2021-06" db="EMBL/GenBank/DDBJ databases">
        <authorList>
            <person name="Kallberg Y."/>
            <person name="Tangrot J."/>
            <person name="Rosling A."/>
        </authorList>
    </citation>
    <scope>NUCLEOTIDE SEQUENCE</scope>
    <source>
        <strain evidence="1">FL130A</strain>
    </source>
</reference>
<sequence>MREKLKNKDESLDTFPGPLILERAKVGGASQANIAVLVNSKRDLKEEVKLVNTLCWSELWV</sequence>
<evidence type="ECO:0000313" key="2">
    <source>
        <dbReference type="Proteomes" id="UP000789508"/>
    </source>
</evidence>
<proteinExistence type="predicted"/>
<gene>
    <name evidence="1" type="ORF">ALEPTO_LOCUS8145</name>
</gene>
<dbReference type="EMBL" id="CAJVPS010004221">
    <property type="protein sequence ID" value="CAG8601012.1"/>
    <property type="molecule type" value="Genomic_DNA"/>
</dbReference>
<keyword evidence="2" id="KW-1185">Reference proteome</keyword>
<name>A0A9N9GEN5_9GLOM</name>
<protein>
    <submittedName>
        <fullName evidence="1">13269_t:CDS:1</fullName>
    </submittedName>
</protein>
<dbReference type="AlphaFoldDB" id="A0A9N9GEN5"/>
<accession>A0A9N9GEN5</accession>
<evidence type="ECO:0000313" key="1">
    <source>
        <dbReference type="EMBL" id="CAG8601012.1"/>
    </source>
</evidence>
<dbReference type="Proteomes" id="UP000789508">
    <property type="component" value="Unassembled WGS sequence"/>
</dbReference>